<dbReference type="InterPro" id="IPR051450">
    <property type="entry name" value="Gfo/Idh/MocA_Oxidoreductases"/>
</dbReference>
<dbReference type="PANTHER" id="PTHR43377">
    <property type="entry name" value="BILIVERDIN REDUCTASE A"/>
    <property type="match status" value="1"/>
</dbReference>
<dbReference type="InterPro" id="IPR055170">
    <property type="entry name" value="GFO_IDH_MocA-like_dom"/>
</dbReference>
<organism evidence="2 3">
    <name type="scientific">Candidatus Lambdaproteobacteria bacterium RIFOXYD2_FULL_56_26</name>
    <dbReference type="NCBI Taxonomy" id="1817773"/>
    <lineage>
        <taxon>Bacteria</taxon>
        <taxon>Pseudomonadati</taxon>
        <taxon>Pseudomonadota</taxon>
        <taxon>Candidatus Lambdaproteobacteria</taxon>
    </lineage>
</organism>
<comment type="caution">
    <text evidence="2">The sequence shown here is derived from an EMBL/GenBank/DDBJ whole genome shotgun (WGS) entry which is preliminary data.</text>
</comment>
<dbReference type="AlphaFoldDB" id="A0A1F6GSG4"/>
<dbReference type="Proteomes" id="UP000177583">
    <property type="component" value="Unassembled WGS sequence"/>
</dbReference>
<evidence type="ECO:0000313" key="2">
    <source>
        <dbReference type="EMBL" id="OGH01073.1"/>
    </source>
</evidence>
<feature type="domain" description="GFO/IDH/MocA-like oxidoreductase" evidence="1">
    <location>
        <begin position="139"/>
        <end position="233"/>
    </location>
</feature>
<dbReference type="InterPro" id="IPR036291">
    <property type="entry name" value="NAD(P)-bd_dom_sf"/>
</dbReference>
<dbReference type="SUPFAM" id="SSF51735">
    <property type="entry name" value="NAD(P)-binding Rossmann-fold domains"/>
    <property type="match status" value="1"/>
</dbReference>
<accession>A0A1F6GSG4</accession>
<sequence length="308" mass="33696">MKVLVVGQGSIGRRHGRLAKELGAAVASVSAYGQPGETCFADLKTGLREFAPTHLLIANPTGSHKESLQAALELGFTGPILVEKPIFDSPLALPYVNPDQIQVAYNLRFHPLLGALKAQLEGQRPLTAQLYVGQYLPTWRPERPYQESYSAKKAEGGGALRDLSHELDSLMWLLGPWKAVSALGGKSGSLEIDSDDHFCLLLELEGGVHVTLEVNYLDRNPARRINVNCDQTSFYADLGQGLLKRNGEETRFQVERDHTYTYQLKAFLGLTPGPLCPYPDALAVLHLIAGAEQAVQQPYSWVLNPKGA</sequence>
<dbReference type="PANTHER" id="PTHR43377:SF1">
    <property type="entry name" value="BILIVERDIN REDUCTASE A"/>
    <property type="match status" value="1"/>
</dbReference>
<dbReference type="Gene3D" id="3.30.360.10">
    <property type="entry name" value="Dihydrodipicolinate Reductase, domain 2"/>
    <property type="match status" value="1"/>
</dbReference>
<evidence type="ECO:0000313" key="3">
    <source>
        <dbReference type="Proteomes" id="UP000177583"/>
    </source>
</evidence>
<dbReference type="SUPFAM" id="SSF55347">
    <property type="entry name" value="Glyceraldehyde-3-phosphate dehydrogenase-like, C-terminal domain"/>
    <property type="match status" value="1"/>
</dbReference>
<reference evidence="2 3" key="1">
    <citation type="journal article" date="2016" name="Nat. Commun.">
        <title>Thousands of microbial genomes shed light on interconnected biogeochemical processes in an aquifer system.</title>
        <authorList>
            <person name="Anantharaman K."/>
            <person name="Brown C.T."/>
            <person name="Hug L.A."/>
            <person name="Sharon I."/>
            <person name="Castelle C.J."/>
            <person name="Probst A.J."/>
            <person name="Thomas B.C."/>
            <person name="Singh A."/>
            <person name="Wilkins M.J."/>
            <person name="Karaoz U."/>
            <person name="Brodie E.L."/>
            <person name="Williams K.H."/>
            <person name="Hubbard S.S."/>
            <person name="Banfield J.F."/>
        </authorList>
    </citation>
    <scope>NUCLEOTIDE SEQUENCE [LARGE SCALE GENOMIC DNA]</scope>
</reference>
<gene>
    <name evidence="2" type="ORF">A2557_00160</name>
</gene>
<dbReference type="Gene3D" id="3.40.50.720">
    <property type="entry name" value="NAD(P)-binding Rossmann-like Domain"/>
    <property type="match status" value="1"/>
</dbReference>
<proteinExistence type="predicted"/>
<name>A0A1F6GSG4_9PROT</name>
<protein>
    <recommendedName>
        <fullName evidence="1">GFO/IDH/MocA-like oxidoreductase domain-containing protein</fullName>
    </recommendedName>
</protein>
<evidence type="ECO:0000259" key="1">
    <source>
        <dbReference type="Pfam" id="PF22725"/>
    </source>
</evidence>
<dbReference type="Pfam" id="PF22725">
    <property type="entry name" value="GFO_IDH_MocA_C3"/>
    <property type="match status" value="1"/>
</dbReference>
<dbReference type="EMBL" id="MFNF01000040">
    <property type="protein sequence ID" value="OGH01073.1"/>
    <property type="molecule type" value="Genomic_DNA"/>
</dbReference>